<dbReference type="AlphaFoldDB" id="A0A834ZXP3"/>
<gene>
    <name evidence="8" type="ORF">HHK36_001662</name>
</gene>
<dbReference type="PANTHER" id="PTHR21212:SF6">
    <property type="entry name" value="SEIPIN-2-LIKE"/>
    <property type="match status" value="1"/>
</dbReference>
<evidence type="ECO:0008006" key="10">
    <source>
        <dbReference type="Google" id="ProtNLM"/>
    </source>
</evidence>
<dbReference type="CDD" id="cd23995">
    <property type="entry name" value="Seipin_BSCL2_like"/>
    <property type="match status" value="1"/>
</dbReference>
<evidence type="ECO:0000313" key="8">
    <source>
        <dbReference type="EMBL" id="KAF8413670.1"/>
    </source>
</evidence>
<keyword evidence="6 7" id="KW-0472">Membrane</keyword>
<keyword evidence="9" id="KW-1185">Reference proteome</keyword>
<keyword evidence="5" id="KW-0443">Lipid metabolism</keyword>
<dbReference type="GO" id="GO:0140042">
    <property type="term" value="P:lipid droplet formation"/>
    <property type="evidence" value="ECO:0007669"/>
    <property type="project" value="UniProtKB-ARBA"/>
</dbReference>
<keyword evidence="3" id="KW-0256">Endoplasmic reticulum</keyword>
<dbReference type="GO" id="GO:0005789">
    <property type="term" value="C:endoplasmic reticulum membrane"/>
    <property type="evidence" value="ECO:0007669"/>
    <property type="project" value="UniProtKB-SubCell"/>
</dbReference>
<dbReference type="OMA" id="PGVTCGV"/>
<evidence type="ECO:0000256" key="5">
    <source>
        <dbReference type="ARBA" id="ARBA00023098"/>
    </source>
</evidence>
<comment type="caution">
    <text evidence="8">The sequence shown here is derived from an EMBL/GenBank/DDBJ whole genome shotgun (WGS) entry which is preliminary data.</text>
</comment>
<protein>
    <recommendedName>
        <fullName evidence="10">Seipin</fullName>
    </recommendedName>
</protein>
<dbReference type="OrthoDB" id="3990054at2759"/>
<feature type="transmembrane region" description="Helical" evidence="7">
    <location>
        <begin position="187"/>
        <end position="206"/>
    </location>
</feature>
<dbReference type="Pfam" id="PF06775">
    <property type="entry name" value="Seipin"/>
    <property type="match status" value="1"/>
</dbReference>
<evidence type="ECO:0000313" key="9">
    <source>
        <dbReference type="Proteomes" id="UP000655225"/>
    </source>
</evidence>
<evidence type="ECO:0000256" key="2">
    <source>
        <dbReference type="ARBA" id="ARBA00022692"/>
    </source>
</evidence>
<proteinExistence type="predicted"/>
<feature type="transmembrane region" description="Helical" evidence="7">
    <location>
        <begin position="159"/>
        <end position="181"/>
    </location>
</feature>
<dbReference type="PANTHER" id="PTHR21212">
    <property type="entry name" value="BERNARDINELLI-SEIP CONGENITAL LIPODYSTROPHY 2 HOMOLOG BSCL2 PROTEIN"/>
    <property type="match status" value="1"/>
</dbReference>
<evidence type="ECO:0000256" key="7">
    <source>
        <dbReference type="SAM" id="Phobius"/>
    </source>
</evidence>
<evidence type="ECO:0000256" key="1">
    <source>
        <dbReference type="ARBA" id="ARBA00004477"/>
    </source>
</evidence>
<keyword evidence="4 7" id="KW-1133">Transmembrane helix</keyword>
<comment type="subcellular location">
    <subcellularLocation>
        <location evidence="1">Endoplasmic reticulum membrane</location>
        <topology evidence="1">Multi-pass membrane protein</topology>
    </subcellularLocation>
</comment>
<feature type="transmembrane region" description="Helical" evidence="7">
    <location>
        <begin position="250"/>
        <end position="275"/>
    </location>
</feature>
<evidence type="ECO:0000256" key="6">
    <source>
        <dbReference type="ARBA" id="ARBA00023136"/>
    </source>
</evidence>
<reference evidence="8 9" key="1">
    <citation type="submission" date="2020-04" db="EMBL/GenBank/DDBJ databases">
        <title>Plant Genome Project.</title>
        <authorList>
            <person name="Zhang R.-G."/>
        </authorList>
    </citation>
    <scope>NUCLEOTIDE SEQUENCE [LARGE SCALE GENOMIC DNA]</scope>
    <source>
        <strain evidence="8">YNK0</strain>
        <tissue evidence="8">Leaf</tissue>
    </source>
</reference>
<dbReference type="EMBL" id="JABCRI010000001">
    <property type="protein sequence ID" value="KAF8413670.1"/>
    <property type="molecule type" value="Genomic_DNA"/>
</dbReference>
<feature type="transmembrane region" description="Helical" evidence="7">
    <location>
        <begin position="471"/>
        <end position="495"/>
    </location>
</feature>
<dbReference type="InterPro" id="IPR009617">
    <property type="entry name" value="Seipin"/>
</dbReference>
<dbReference type="Proteomes" id="UP000655225">
    <property type="component" value="Unassembled WGS sequence"/>
</dbReference>
<keyword evidence="2 7" id="KW-0812">Transmembrane</keyword>
<sequence length="517" mass="59275">MKTVTLARNHSFSSMEETKIVDDRFVNSLDEFSFFDCNGIAESGKFGDFSRVSRLEFVEDGADEIIKPKKISFNDSKDSSCNSLVISETPRKKRIKIYRALNENEKVFERSDSPRFRLCSDHISGIYEQNHERSLITSANKEHFDDSISRDLDEFPSKFLVFLAGLVIKVIGFQISFLISFFTFPIWFLYCSLMFVIDPFQIVRWARKYLTRKLLRILGIFCGSVSPFKYEELKGQKSMGKLAMRFGRGFLWSIYVCFILFGFLVSAFVIGGLMTKYLVEEPIQMSETLNFDYTKTSPVAFFPLISCPPVSCGMGCKENAQIEKDVESRLVPPNHKLLVAVSLTLPESEYNRKLGVFQVRVDFLSANGKVTASSIYPSMLRFKSQPIRYLETFLKTAPLVAGYSSESQILKLKMRDFTEGYEPTACLKVILEQRAEYQPGAGIPEIYAASLMLETELPLIKRIIWYWRKTLFIWTSMVSFIMEILLILVFCRPIIIPRARPRDYSAKNSSPSLIKGV</sequence>
<evidence type="ECO:0000256" key="4">
    <source>
        <dbReference type="ARBA" id="ARBA00022989"/>
    </source>
</evidence>
<name>A0A834ZXP3_TETSI</name>
<dbReference type="GO" id="GO:0006629">
    <property type="term" value="P:lipid metabolic process"/>
    <property type="evidence" value="ECO:0007669"/>
    <property type="project" value="UniProtKB-KW"/>
</dbReference>
<accession>A0A834ZXP3</accession>
<evidence type="ECO:0000256" key="3">
    <source>
        <dbReference type="ARBA" id="ARBA00022824"/>
    </source>
</evidence>
<organism evidence="8 9">
    <name type="scientific">Tetracentron sinense</name>
    <name type="common">Spur-leaf</name>
    <dbReference type="NCBI Taxonomy" id="13715"/>
    <lineage>
        <taxon>Eukaryota</taxon>
        <taxon>Viridiplantae</taxon>
        <taxon>Streptophyta</taxon>
        <taxon>Embryophyta</taxon>
        <taxon>Tracheophyta</taxon>
        <taxon>Spermatophyta</taxon>
        <taxon>Magnoliopsida</taxon>
        <taxon>Trochodendrales</taxon>
        <taxon>Trochodendraceae</taxon>
        <taxon>Tetracentron</taxon>
    </lineage>
</organism>